<sequence>MSGARISGWLANVELRYALTDAWQLSTFVDHGEVRLNKDTWSNGENHRSLSAAGVGARWAAYGWQVNAVAAWKLGNDDPQSDVDRTPRVWAQVVRSF</sequence>
<dbReference type="Proteomes" id="UP000186736">
    <property type="component" value="Unassembled WGS sequence"/>
</dbReference>
<dbReference type="EMBL" id="MKZO01000047">
    <property type="protein sequence ID" value="OLS60418.1"/>
    <property type="molecule type" value="Genomic_DNA"/>
</dbReference>
<evidence type="ECO:0000313" key="1">
    <source>
        <dbReference type="EMBL" id="OLS60418.1"/>
    </source>
</evidence>
<dbReference type="AlphaFoldDB" id="A0A1Q9QZ54"/>
<protein>
    <recommendedName>
        <fullName evidence="3">Haemolysin activator HlyB C-terminal domain-containing protein</fullName>
    </recommendedName>
</protein>
<gene>
    <name evidence="1" type="ORF">PSEMO_48290</name>
</gene>
<accession>A0A1Q9QZ54</accession>
<name>A0A1Q9QZ54_PSEPU</name>
<evidence type="ECO:0008006" key="3">
    <source>
        <dbReference type="Google" id="ProtNLM"/>
    </source>
</evidence>
<organism evidence="1 2">
    <name type="scientific">Pseudomonas putida</name>
    <name type="common">Arthrobacter siderocapsulatus</name>
    <dbReference type="NCBI Taxonomy" id="303"/>
    <lineage>
        <taxon>Bacteria</taxon>
        <taxon>Pseudomonadati</taxon>
        <taxon>Pseudomonadota</taxon>
        <taxon>Gammaproteobacteria</taxon>
        <taxon>Pseudomonadales</taxon>
        <taxon>Pseudomonadaceae</taxon>
        <taxon>Pseudomonas</taxon>
    </lineage>
</organism>
<dbReference type="RefSeq" id="WP_075805526.1">
    <property type="nucleotide sequence ID" value="NZ_MKZO01000047.1"/>
</dbReference>
<proteinExistence type="predicted"/>
<evidence type="ECO:0000313" key="2">
    <source>
        <dbReference type="Proteomes" id="UP000186736"/>
    </source>
</evidence>
<reference evidence="1 2" key="1">
    <citation type="submission" date="2016-10" db="EMBL/GenBank/DDBJ databases">
        <title>Genome Sequence of Pseudomonas putida GM4FR.</title>
        <authorList>
            <person name="Poehlein A."/>
            <person name="Wemheuer F."/>
            <person name="Hollensteiner J."/>
            <person name="Wemheuer B."/>
        </authorList>
    </citation>
    <scope>NUCLEOTIDE SEQUENCE [LARGE SCALE GENOMIC DNA]</scope>
    <source>
        <strain evidence="1 2">GM4FR</strain>
    </source>
</reference>
<dbReference type="Gene3D" id="2.40.160.50">
    <property type="entry name" value="membrane protein fhac: a member of the omp85/tpsb transporter family"/>
    <property type="match status" value="1"/>
</dbReference>
<comment type="caution">
    <text evidence="1">The sequence shown here is derived from an EMBL/GenBank/DDBJ whole genome shotgun (WGS) entry which is preliminary data.</text>
</comment>